<dbReference type="EMBL" id="JANAVB010042419">
    <property type="protein sequence ID" value="KAJ6794414.1"/>
    <property type="molecule type" value="Genomic_DNA"/>
</dbReference>
<keyword evidence="3" id="KW-1185">Reference proteome</keyword>
<comment type="caution">
    <text evidence="2">The sequence shown here is derived from an EMBL/GenBank/DDBJ whole genome shotgun (WGS) entry which is preliminary data.</text>
</comment>
<proteinExistence type="predicted"/>
<reference evidence="2" key="1">
    <citation type="journal article" date="2023" name="GigaByte">
        <title>Genome assembly of the bearded iris, Iris pallida Lam.</title>
        <authorList>
            <person name="Bruccoleri R.E."/>
            <person name="Oakeley E.J."/>
            <person name="Faust A.M.E."/>
            <person name="Altorfer M."/>
            <person name="Dessus-Babus S."/>
            <person name="Burckhardt D."/>
            <person name="Oertli M."/>
            <person name="Naumann U."/>
            <person name="Petersen F."/>
            <person name="Wong J."/>
        </authorList>
    </citation>
    <scope>NUCLEOTIDE SEQUENCE</scope>
    <source>
        <strain evidence="2">GSM-AAB239-AS_SAM_17_03QT</strain>
    </source>
</reference>
<evidence type="ECO:0000256" key="1">
    <source>
        <dbReference type="SAM" id="MobiDB-lite"/>
    </source>
</evidence>
<protein>
    <submittedName>
        <fullName evidence="2">WD repeat-containing protein 75</fullName>
    </submittedName>
</protein>
<sequence>MGFRARAVGTRPHLRRERGPVVTEATGSGMMSPGGAATVAPEHGPGRKRLQIWRI</sequence>
<organism evidence="2 3">
    <name type="scientific">Iris pallida</name>
    <name type="common">Sweet iris</name>
    <dbReference type="NCBI Taxonomy" id="29817"/>
    <lineage>
        <taxon>Eukaryota</taxon>
        <taxon>Viridiplantae</taxon>
        <taxon>Streptophyta</taxon>
        <taxon>Embryophyta</taxon>
        <taxon>Tracheophyta</taxon>
        <taxon>Spermatophyta</taxon>
        <taxon>Magnoliopsida</taxon>
        <taxon>Liliopsida</taxon>
        <taxon>Asparagales</taxon>
        <taxon>Iridaceae</taxon>
        <taxon>Iridoideae</taxon>
        <taxon>Irideae</taxon>
        <taxon>Iris</taxon>
    </lineage>
</organism>
<evidence type="ECO:0000313" key="3">
    <source>
        <dbReference type="Proteomes" id="UP001140949"/>
    </source>
</evidence>
<accession>A0AAX6DRK8</accession>
<evidence type="ECO:0000313" key="2">
    <source>
        <dbReference type="EMBL" id="KAJ6794414.1"/>
    </source>
</evidence>
<reference evidence="2" key="2">
    <citation type="submission" date="2023-04" db="EMBL/GenBank/DDBJ databases">
        <authorList>
            <person name="Bruccoleri R.E."/>
            <person name="Oakeley E.J."/>
            <person name="Faust A.-M."/>
            <person name="Dessus-Babus S."/>
            <person name="Altorfer M."/>
            <person name="Burckhardt D."/>
            <person name="Oertli M."/>
            <person name="Naumann U."/>
            <person name="Petersen F."/>
            <person name="Wong J."/>
        </authorList>
    </citation>
    <scope>NUCLEOTIDE SEQUENCE</scope>
    <source>
        <strain evidence="2">GSM-AAB239-AS_SAM_17_03QT</strain>
        <tissue evidence="2">Leaf</tissue>
    </source>
</reference>
<feature type="region of interest" description="Disordered" evidence="1">
    <location>
        <begin position="1"/>
        <end position="45"/>
    </location>
</feature>
<gene>
    <name evidence="2" type="ORF">M6B38_232450</name>
</gene>
<name>A0AAX6DRK8_IRIPA</name>
<dbReference type="AlphaFoldDB" id="A0AAX6DRK8"/>
<dbReference type="Proteomes" id="UP001140949">
    <property type="component" value="Unassembled WGS sequence"/>
</dbReference>